<dbReference type="GO" id="GO:0005829">
    <property type="term" value="C:cytosol"/>
    <property type="evidence" value="ECO:0007669"/>
    <property type="project" value="TreeGrafter"/>
</dbReference>
<dbReference type="PANTHER" id="PTHR10353:SF122">
    <property type="entry name" value="6-PHOSPHO-BETA-GLUCOSIDASE ASCB-RELATED"/>
    <property type="match status" value="1"/>
</dbReference>
<comment type="similarity">
    <text evidence="1 5">Belongs to the glycosyl hydrolase 1 family.</text>
</comment>
<dbReference type="InterPro" id="IPR018120">
    <property type="entry name" value="Glyco_hydro_1_AS"/>
</dbReference>
<comment type="caution">
    <text evidence="7">The sequence shown here is derived from an EMBL/GenBank/DDBJ whole genome shotgun (WGS) entry which is preliminary data.</text>
</comment>
<dbReference type="Proteomes" id="UP000051908">
    <property type="component" value="Unassembled WGS sequence"/>
</dbReference>
<keyword evidence="8" id="KW-1185">Reference proteome</keyword>
<keyword evidence="3 6" id="KW-0326">Glycosidase</keyword>
<evidence type="ECO:0000256" key="3">
    <source>
        <dbReference type="ARBA" id="ARBA00023295"/>
    </source>
</evidence>
<evidence type="ECO:0000256" key="2">
    <source>
        <dbReference type="ARBA" id="ARBA00022801"/>
    </source>
</evidence>
<dbReference type="GO" id="GO:0008422">
    <property type="term" value="F:beta-glucosidase activity"/>
    <property type="evidence" value="ECO:0007669"/>
    <property type="project" value="TreeGrafter"/>
</dbReference>
<dbReference type="SUPFAM" id="SSF51445">
    <property type="entry name" value="(Trans)glycosidases"/>
    <property type="match status" value="1"/>
</dbReference>
<proteinExistence type="inferred from homology"/>
<dbReference type="AlphaFoldDB" id="A0A0R1PFN8"/>
<gene>
    <name evidence="7" type="ORF">FD33_GL002388</name>
</gene>
<sequence length="507" mass="59003">MKYYHTNTNFLWGVATAANQVEGGWNEDGKGMSIADCLRYRPQIDIRDYKSVNSMDSEEIKRALRDNSTKGWAKRHGVDFYHNYREDIRQLAETGINTYRFSIAWSRIFPNGDDSKPNKAGLDYYLNLVKELAKYDIEPVVTLSHYEMPLNLVLNYDAWYDRKLISFFEKFADTVIDYLHEYVKYWIPINEIDSIIRHPFSSAGLVEDRFQNKNFSNVIYQSMHHQFVAAARVVQYCHNNYPNMKVGCMVTRTMVYPYNSDPQNVLQASKVMRDVYAFSDIQVRGKYPNFLLKQLEEKNIRLKMESTDEEDLKKGSADFVAFSYYSSVCTAYDVTGLKVTKANRTMGVYNKYLPESDWGWQIDPIGLRLSLIDLYDRYQKPLFIVENGLGAVDELASDGSVHDDYRIDYLSKHIKQMLISLTQDGIELMGYCIWGTTDMISASSNQISKRYGLIYVDLDDEGNGSYKRYKKDSFYWYKKLLSFGSEIPFSFFKTTNVSVEEVSLKIR</sequence>
<evidence type="ECO:0000256" key="4">
    <source>
        <dbReference type="PROSITE-ProRule" id="PRU10055"/>
    </source>
</evidence>
<dbReference type="OrthoDB" id="1637462at2"/>
<dbReference type="PANTHER" id="PTHR10353">
    <property type="entry name" value="GLYCOSYL HYDROLASE"/>
    <property type="match status" value="1"/>
</dbReference>
<evidence type="ECO:0000313" key="7">
    <source>
        <dbReference type="EMBL" id="KRL31004.1"/>
    </source>
</evidence>
<keyword evidence="2 6" id="KW-0378">Hydrolase</keyword>
<name>A0A0R1PFN8_9LACO</name>
<dbReference type="RefSeq" id="WP_025086042.1">
    <property type="nucleotide sequence ID" value="NZ_AZES01000072.1"/>
</dbReference>
<dbReference type="InterPro" id="IPR033132">
    <property type="entry name" value="GH_1_N_CS"/>
</dbReference>
<dbReference type="Pfam" id="PF00232">
    <property type="entry name" value="Glyco_hydro_1"/>
    <property type="match status" value="1"/>
</dbReference>
<organism evidence="7 8">
    <name type="scientific">Companilactobacillus paralimentarius DSM 13238 = JCM 10415</name>
    <dbReference type="NCBI Taxonomy" id="1122151"/>
    <lineage>
        <taxon>Bacteria</taxon>
        <taxon>Bacillati</taxon>
        <taxon>Bacillota</taxon>
        <taxon>Bacilli</taxon>
        <taxon>Lactobacillales</taxon>
        <taxon>Lactobacillaceae</taxon>
        <taxon>Companilactobacillus</taxon>
    </lineage>
</organism>
<dbReference type="PRINTS" id="PR00131">
    <property type="entry name" value="GLHYDRLASE1"/>
</dbReference>
<dbReference type="InterPro" id="IPR017853">
    <property type="entry name" value="GH"/>
</dbReference>
<dbReference type="Gene3D" id="3.20.20.80">
    <property type="entry name" value="Glycosidases"/>
    <property type="match status" value="1"/>
</dbReference>
<dbReference type="EMBL" id="AZES01000072">
    <property type="protein sequence ID" value="KRL31004.1"/>
    <property type="molecule type" value="Genomic_DNA"/>
</dbReference>
<protein>
    <submittedName>
        <fullName evidence="7">6-phospho-beta-glucosidase</fullName>
    </submittedName>
</protein>
<dbReference type="PATRIC" id="fig|1122151.5.peg.2467"/>
<reference evidence="7 8" key="1">
    <citation type="journal article" date="2015" name="Genome Announc.">
        <title>Expanding the biotechnology potential of lactobacilli through comparative genomics of 213 strains and associated genera.</title>
        <authorList>
            <person name="Sun Z."/>
            <person name="Harris H.M."/>
            <person name="McCann A."/>
            <person name="Guo C."/>
            <person name="Argimon S."/>
            <person name="Zhang W."/>
            <person name="Yang X."/>
            <person name="Jeffery I.B."/>
            <person name="Cooney J.C."/>
            <person name="Kagawa T.F."/>
            <person name="Liu W."/>
            <person name="Song Y."/>
            <person name="Salvetti E."/>
            <person name="Wrobel A."/>
            <person name="Rasinkangas P."/>
            <person name="Parkhill J."/>
            <person name="Rea M.C."/>
            <person name="O'Sullivan O."/>
            <person name="Ritari J."/>
            <person name="Douillard F.P."/>
            <person name="Paul Ross R."/>
            <person name="Yang R."/>
            <person name="Briner A.E."/>
            <person name="Felis G.E."/>
            <person name="de Vos W.M."/>
            <person name="Barrangou R."/>
            <person name="Klaenhammer T.R."/>
            <person name="Caufield P.W."/>
            <person name="Cui Y."/>
            <person name="Zhang H."/>
            <person name="O'Toole P.W."/>
        </authorList>
    </citation>
    <scope>NUCLEOTIDE SEQUENCE [LARGE SCALE GENOMIC DNA]</scope>
    <source>
        <strain evidence="7 8">DSM 13238</strain>
    </source>
</reference>
<evidence type="ECO:0000256" key="1">
    <source>
        <dbReference type="ARBA" id="ARBA00010838"/>
    </source>
</evidence>
<evidence type="ECO:0000313" key="8">
    <source>
        <dbReference type="Proteomes" id="UP000051908"/>
    </source>
</evidence>
<dbReference type="PROSITE" id="PS00572">
    <property type="entry name" value="GLYCOSYL_HYDROL_F1_1"/>
    <property type="match status" value="1"/>
</dbReference>
<dbReference type="GO" id="GO:0016052">
    <property type="term" value="P:carbohydrate catabolic process"/>
    <property type="evidence" value="ECO:0007669"/>
    <property type="project" value="TreeGrafter"/>
</dbReference>
<evidence type="ECO:0000256" key="5">
    <source>
        <dbReference type="RuleBase" id="RU003690"/>
    </source>
</evidence>
<dbReference type="GeneID" id="96668032"/>
<accession>A0A0R1PFN8</accession>
<dbReference type="PROSITE" id="PS00653">
    <property type="entry name" value="GLYCOSYL_HYDROL_F1_2"/>
    <property type="match status" value="1"/>
</dbReference>
<evidence type="ECO:0000256" key="6">
    <source>
        <dbReference type="RuleBase" id="RU004468"/>
    </source>
</evidence>
<dbReference type="InterPro" id="IPR001360">
    <property type="entry name" value="Glyco_hydro_1"/>
</dbReference>
<dbReference type="FunFam" id="3.20.20.80:FF:000004">
    <property type="entry name" value="Beta-glucosidase 6-phospho-beta-glucosidase"/>
    <property type="match status" value="1"/>
</dbReference>
<feature type="active site" description="Nucleophile" evidence="4">
    <location>
        <position position="386"/>
    </location>
</feature>